<dbReference type="InterPro" id="IPR012640">
    <property type="entry name" value="Membr_lipoprot_lipid_attach_CS"/>
</dbReference>
<keyword evidence="4" id="KW-1185">Reference proteome</keyword>
<dbReference type="AlphaFoldDB" id="A0A316GCK2"/>
<dbReference type="RefSeq" id="WP_109758300.1">
    <property type="nucleotide sequence ID" value="NZ_CP034588.1"/>
</dbReference>
<comment type="caution">
    <text evidence="3">The sequence shown here is derived from an EMBL/GenBank/DDBJ whole genome shotgun (WGS) entry which is preliminary data.</text>
</comment>
<gene>
    <name evidence="3" type="ORF">C8D95_102363</name>
</gene>
<dbReference type="KEGG" id="salo:EF888_12360"/>
<keyword evidence="2" id="KW-0732">Signal</keyword>
<dbReference type="PROSITE" id="PS51257">
    <property type="entry name" value="PROKAR_LIPOPROTEIN"/>
    <property type="match status" value="1"/>
</dbReference>
<evidence type="ECO:0000256" key="2">
    <source>
        <dbReference type="ARBA" id="ARBA00022729"/>
    </source>
</evidence>
<dbReference type="EMBL" id="QGGV01000002">
    <property type="protein sequence ID" value="PWK57716.1"/>
    <property type="molecule type" value="Genomic_DNA"/>
</dbReference>
<organism evidence="3 4">
    <name type="scientific">Silicimonas algicola</name>
    <dbReference type="NCBI Taxonomy" id="1826607"/>
    <lineage>
        <taxon>Bacteria</taxon>
        <taxon>Pseudomonadati</taxon>
        <taxon>Pseudomonadota</taxon>
        <taxon>Alphaproteobacteria</taxon>
        <taxon>Rhodobacterales</taxon>
        <taxon>Paracoccaceae</taxon>
    </lineage>
</organism>
<dbReference type="Pfam" id="PF08139">
    <property type="entry name" value="LPAM_1"/>
    <property type="match status" value="1"/>
</dbReference>
<evidence type="ECO:0000313" key="4">
    <source>
        <dbReference type="Proteomes" id="UP000245390"/>
    </source>
</evidence>
<protein>
    <recommendedName>
        <fullName evidence="1">Type IV secretion system putative lipoprotein virB7</fullName>
    </recommendedName>
</protein>
<name>A0A316GCK2_9RHOB</name>
<accession>A0A316GCK2</accession>
<sequence>MRKIVLFAAVALALAGCNTLEGVGEDISSGARAIDRAI</sequence>
<reference evidence="3 4" key="1">
    <citation type="submission" date="2018-05" db="EMBL/GenBank/DDBJ databases">
        <title>Genomic Encyclopedia of Type Strains, Phase IV (KMG-IV): sequencing the most valuable type-strain genomes for metagenomic binning, comparative biology and taxonomic classification.</title>
        <authorList>
            <person name="Goeker M."/>
        </authorList>
    </citation>
    <scope>NUCLEOTIDE SEQUENCE [LARGE SCALE GENOMIC DNA]</scope>
    <source>
        <strain evidence="3 4">DSM 103371</strain>
    </source>
</reference>
<dbReference type="Proteomes" id="UP000245390">
    <property type="component" value="Unassembled WGS sequence"/>
</dbReference>
<evidence type="ECO:0000256" key="1">
    <source>
        <dbReference type="ARBA" id="ARBA00017922"/>
    </source>
</evidence>
<proteinExistence type="predicted"/>
<evidence type="ECO:0000313" key="3">
    <source>
        <dbReference type="EMBL" id="PWK57716.1"/>
    </source>
</evidence>